<dbReference type="PANTHER" id="PTHR34390">
    <property type="entry name" value="UPF0442 PROTEIN YJJB-RELATED"/>
    <property type="match status" value="1"/>
</dbReference>
<protein>
    <submittedName>
        <fullName evidence="11">Amino acid export carrier protein</fullName>
    </submittedName>
</protein>
<dbReference type="RefSeq" id="WP_155874016.1">
    <property type="nucleotide sequence ID" value="NZ_CP168248.1"/>
</dbReference>
<feature type="transmembrane region" description="Helical" evidence="8">
    <location>
        <begin position="392"/>
        <end position="410"/>
    </location>
</feature>
<dbReference type="GO" id="GO:0005886">
    <property type="term" value="C:plasma membrane"/>
    <property type="evidence" value="ECO:0007669"/>
    <property type="project" value="UniProtKB-SubCell"/>
</dbReference>
<reference evidence="11 12" key="1">
    <citation type="submission" date="2019-11" db="EMBL/GenBank/DDBJ databases">
        <authorList>
            <person name="Brisse S."/>
        </authorList>
    </citation>
    <scope>NUCLEOTIDE SEQUENCE [LARGE SCALE GENOMIC DNA]</scope>
    <source>
        <strain evidence="11">FRC0190</strain>
    </source>
</reference>
<evidence type="ECO:0000256" key="4">
    <source>
        <dbReference type="ARBA" id="ARBA00022989"/>
    </source>
</evidence>
<keyword evidence="3 8" id="KW-0812">Transmembrane</keyword>
<dbReference type="InterPro" id="IPR010619">
    <property type="entry name" value="ThrE-like_N"/>
</dbReference>
<evidence type="ECO:0000259" key="9">
    <source>
        <dbReference type="Pfam" id="PF06738"/>
    </source>
</evidence>
<feature type="transmembrane region" description="Helical" evidence="8">
    <location>
        <begin position="235"/>
        <end position="253"/>
    </location>
</feature>
<evidence type="ECO:0000256" key="8">
    <source>
        <dbReference type="SAM" id="Phobius"/>
    </source>
</evidence>
<feature type="domain" description="Threonine/serine exporter-like N-terminal" evidence="9">
    <location>
        <begin position="48"/>
        <end position="294"/>
    </location>
</feature>
<dbReference type="Pfam" id="PF06738">
    <property type="entry name" value="ThrE"/>
    <property type="match status" value="1"/>
</dbReference>
<feature type="transmembrane region" description="Helical" evidence="8">
    <location>
        <begin position="422"/>
        <end position="449"/>
    </location>
</feature>
<feature type="transmembrane region" description="Helical" evidence="8">
    <location>
        <begin position="274"/>
        <end position="296"/>
    </location>
</feature>
<dbReference type="GO" id="GO:0015744">
    <property type="term" value="P:succinate transport"/>
    <property type="evidence" value="ECO:0007669"/>
    <property type="project" value="TreeGrafter"/>
</dbReference>
<keyword evidence="5 8" id="KW-0472">Membrane</keyword>
<accession>A0A6I8MHI8</accession>
<sequence length="514" mass="54301">MGLFEKLRGWFAGSGRIATIDAVKAAPPPSPLAPIDLTDPAQVAGVMDLAARIGDILLSAGTANRDTKAQIHAVTAAYGLLYCHVDITLNTITVFTTIGSEKKIPVSVFRVVRSMNTDFSKLSEVDRLIRSIQAGATPPDVAEKILNELFQTRAKYRFRTAVFGWGFLGAAVSVLLGGSWLVALASFVVALVIMGGSVWLDRNSLPLFFQNIFGGFIATFPAALLYSAVTSHGVSISPSHIVAAGIVVMMANLTMVQSLQDGITGAPVTASARFFETLLITGAIVAGVGVGIQLAASLGITLPPLEQAALLGGSPSWVKVFAGAAASAAFAVGCYAELSAVVVSGLTAAAGSFVYYYLLIPAGIGPVVATAIAATCIGFGGGLLARRFLIPPLITAVAGITPMLPGLSIYRGMYAALNEQTLLGFTNVAMALSICCSLAAGVVLGEWIARRIRRPQSFKPYTAFRRSHRYSFRQAQLAAQRRAQDEAEERADRRRRFAKGRLPMTSPSKRKRGF</sequence>
<feature type="transmembrane region" description="Helical" evidence="8">
    <location>
        <begin position="364"/>
        <end position="385"/>
    </location>
</feature>
<comment type="similarity">
    <text evidence="6">Belongs to the ThrE exporter (TC 2.A.79) family.</text>
</comment>
<keyword evidence="4 8" id="KW-1133">Transmembrane helix</keyword>
<feature type="region of interest" description="Disordered" evidence="7">
    <location>
        <begin position="482"/>
        <end position="514"/>
    </location>
</feature>
<gene>
    <name evidence="11" type="ORF">FRC0190_01996</name>
</gene>
<dbReference type="AlphaFoldDB" id="A0A6I8MHI8"/>
<dbReference type="Pfam" id="PF12821">
    <property type="entry name" value="ThrE_2"/>
    <property type="match status" value="1"/>
</dbReference>
<dbReference type="NCBIfam" id="NF047720">
    <property type="entry name" value="ThrSerExpThrE"/>
    <property type="match status" value="1"/>
</dbReference>
<feature type="transmembrane region" description="Helical" evidence="8">
    <location>
        <begin position="316"/>
        <end position="335"/>
    </location>
</feature>
<comment type="subcellular location">
    <subcellularLocation>
        <location evidence="1">Cell membrane</location>
        <topology evidence="1">Multi-pass membrane protein</topology>
    </subcellularLocation>
</comment>
<dbReference type="InterPro" id="IPR024528">
    <property type="entry name" value="ThrE_2"/>
</dbReference>
<proteinExistence type="inferred from homology"/>
<evidence type="ECO:0000256" key="1">
    <source>
        <dbReference type="ARBA" id="ARBA00004651"/>
    </source>
</evidence>
<keyword evidence="2" id="KW-1003">Cell membrane</keyword>
<dbReference type="KEGG" id="crf:FRC0190_01996"/>
<evidence type="ECO:0000256" key="2">
    <source>
        <dbReference type="ARBA" id="ARBA00022475"/>
    </source>
</evidence>
<evidence type="ECO:0000256" key="7">
    <source>
        <dbReference type="SAM" id="MobiDB-lite"/>
    </source>
</evidence>
<evidence type="ECO:0000256" key="5">
    <source>
        <dbReference type="ARBA" id="ARBA00023136"/>
    </source>
</evidence>
<evidence type="ECO:0000256" key="6">
    <source>
        <dbReference type="ARBA" id="ARBA00034125"/>
    </source>
</evidence>
<dbReference type="Proteomes" id="UP000423525">
    <property type="component" value="Chromosome"/>
</dbReference>
<evidence type="ECO:0000259" key="10">
    <source>
        <dbReference type="Pfam" id="PF12821"/>
    </source>
</evidence>
<feature type="domain" description="Threonine/Serine exporter ThrE" evidence="10">
    <location>
        <begin position="322"/>
        <end position="446"/>
    </location>
</feature>
<name>A0A6I8MHI8_9CORY</name>
<evidence type="ECO:0000313" key="12">
    <source>
        <dbReference type="Proteomes" id="UP000423525"/>
    </source>
</evidence>
<evidence type="ECO:0000313" key="11">
    <source>
        <dbReference type="EMBL" id="VZH86058.1"/>
    </source>
</evidence>
<dbReference type="GO" id="GO:0022857">
    <property type="term" value="F:transmembrane transporter activity"/>
    <property type="evidence" value="ECO:0007669"/>
    <property type="project" value="InterPro"/>
</dbReference>
<dbReference type="PANTHER" id="PTHR34390:SF2">
    <property type="entry name" value="SUCCINATE TRANSPORTER SUBUNIT YJJP-RELATED"/>
    <property type="match status" value="1"/>
</dbReference>
<dbReference type="InterPro" id="IPR050539">
    <property type="entry name" value="ThrE_Dicarb/AminoAcid_Exp"/>
</dbReference>
<evidence type="ECO:0000256" key="3">
    <source>
        <dbReference type="ARBA" id="ARBA00022692"/>
    </source>
</evidence>
<organism evidence="11 12">
    <name type="scientific">Corynebacterium rouxii</name>
    <dbReference type="NCBI Taxonomy" id="2719119"/>
    <lineage>
        <taxon>Bacteria</taxon>
        <taxon>Bacillati</taxon>
        <taxon>Actinomycetota</taxon>
        <taxon>Actinomycetes</taxon>
        <taxon>Mycobacteriales</taxon>
        <taxon>Corynebacteriaceae</taxon>
        <taxon>Corynebacterium</taxon>
    </lineage>
</organism>
<feature type="transmembrane region" description="Helical" evidence="8">
    <location>
        <begin position="156"/>
        <end position="174"/>
    </location>
</feature>
<feature type="transmembrane region" description="Helical" evidence="8">
    <location>
        <begin position="207"/>
        <end position="229"/>
    </location>
</feature>
<dbReference type="EMBL" id="LR738855">
    <property type="protein sequence ID" value="VZH86058.1"/>
    <property type="molecule type" value="Genomic_DNA"/>
</dbReference>